<dbReference type="PROSITE" id="PS00211">
    <property type="entry name" value="ABC_TRANSPORTER_1"/>
    <property type="match status" value="1"/>
</dbReference>
<feature type="domain" description="ABC transmembrane type-1" evidence="14">
    <location>
        <begin position="93"/>
        <end position="281"/>
    </location>
</feature>
<organism evidence="15 16">
    <name type="scientific">Microbacterium awajiense</name>
    <dbReference type="NCBI Taxonomy" id="415214"/>
    <lineage>
        <taxon>Bacteria</taxon>
        <taxon>Bacillati</taxon>
        <taxon>Actinomycetota</taxon>
        <taxon>Actinomycetes</taxon>
        <taxon>Micrococcales</taxon>
        <taxon>Microbacteriaceae</taxon>
        <taxon>Microbacterium</taxon>
    </lineage>
</organism>
<dbReference type="InterPro" id="IPR025966">
    <property type="entry name" value="OppC_N"/>
</dbReference>
<dbReference type="RefSeq" id="WP_344739292.1">
    <property type="nucleotide sequence ID" value="NZ_BAAAYU010000005.1"/>
</dbReference>
<dbReference type="SUPFAM" id="SSF52540">
    <property type="entry name" value="P-loop containing nucleoside triphosphate hydrolases"/>
    <property type="match status" value="1"/>
</dbReference>
<feature type="transmembrane region" description="Helical" evidence="11">
    <location>
        <begin position="156"/>
        <end position="174"/>
    </location>
</feature>
<evidence type="ECO:0000259" key="13">
    <source>
        <dbReference type="PROSITE" id="PS50893"/>
    </source>
</evidence>
<keyword evidence="16" id="KW-1185">Reference proteome</keyword>
<dbReference type="Gene3D" id="3.40.50.300">
    <property type="entry name" value="P-loop containing nucleotide triphosphate hydrolases"/>
    <property type="match status" value="1"/>
</dbReference>
<feature type="transmembrane region" description="Helical" evidence="11">
    <location>
        <begin position="214"/>
        <end position="237"/>
    </location>
</feature>
<evidence type="ECO:0000313" key="15">
    <source>
        <dbReference type="EMBL" id="GAA3641164.1"/>
    </source>
</evidence>
<dbReference type="InterPro" id="IPR050388">
    <property type="entry name" value="ABC_Ni/Peptide_Import"/>
</dbReference>
<evidence type="ECO:0000256" key="10">
    <source>
        <dbReference type="ARBA" id="ARBA00023136"/>
    </source>
</evidence>
<evidence type="ECO:0000256" key="9">
    <source>
        <dbReference type="ARBA" id="ARBA00022989"/>
    </source>
</evidence>
<evidence type="ECO:0000256" key="1">
    <source>
        <dbReference type="ARBA" id="ARBA00004141"/>
    </source>
</evidence>
<dbReference type="Proteomes" id="UP001501697">
    <property type="component" value="Unassembled WGS sequence"/>
</dbReference>
<dbReference type="SUPFAM" id="SSF161098">
    <property type="entry name" value="MetI-like"/>
    <property type="match status" value="1"/>
</dbReference>
<evidence type="ECO:0000256" key="7">
    <source>
        <dbReference type="ARBA" id="ARBA00022741"/>
    </source>
</evidence>
<evidence type="ECO:0000256" key="8">
    <source>
        <dbReference type="ARBA" id="ARBA00022840"/>
    </source>
</evidence>
<evidence type="ECO:0000256" key="3">
    <source>
        <dbReference type="ARBA" id="ARBA00005417"/>
    </source>
</evidence>
<evidence type="ECO:0000256" key="11">
    <source>
        <dbReference type="RuleBase" id="RU363032"/>
    </source>
</evidence>
<dbReference type="Pfam" id="PF00528">
    <property type="entry name" value="BPD_transp_1"/>
    <property type="match status" value="1"/>
</dbReference>
<keyword evidence="7" id="KW-0547">Nucleotide-binding</keyword>
<evidence type="ECO:0000256" key="5">
    <source>
        <dbReference type="ARBA" id="ARBA00022475"/>
    </source>
</evidence>
<dbReference type="Pfam" id="PF12911">
    <property type="entry name" value="OppC_N"/>
    <property type="match status" value="1"/>
</dbReference>
<keyword evidence="10 11" id="KW-0472">Membrane</keyword>
<evidence type="ECO:0000256" key="4">
    <source>
        <dbReference type="ARBA" id="ARBA00022448"/>
    </source>
</evidence>
<feature type="transmembrane region" description="Helical" evidence="11">
    <location>
        <begin position="257"/>
        <end position="280"/>
    </location>
</feature>
<evidence type="ECO:0000313" key="16">
    <source>
        <dbReference type="Proteomes" id="UP001501697"/>
    </source>
</evidence>
<keyword evidence="4 11" id="KW-0813">Transport</keyword>
<keyword evidence="5" id="KW-1003">Cell membrane</keyword>
<comment type="subcellular location">
    <subcellularLocation>
        <location evidence="11">Cell membrane</location>
        <topology evidence="11">Multi-pass membrane protein</topology>
    </subcellularLocation>
    <subcellularLocation>
        <location evidence="2">Cell membrane</location>
        <topology evidence="2">Peripheral membrane protein</topology>
    </subcellularLocation>
    <subcellularLocation>
        <location evidence="1">Membrane</location>
        <topology evidence="1">Multi-pass membrane protein</topology>
    </subcellularLocation>
</comment>
<feature type="transmembrane region" description="Helical" evidence="11">
    <location>
        <begin position="128"/>
        <end position="150"/>
    </location>
</feature>
<gene>
    <name evidence="15" type="ORF">GCM10022200_26140</name>
</gene>
<proteinExistence type="inferred from homology"/>
<dbReference type="CDD" id="cd06261">
    <property type="entry name" value="TM_PBP2"/>
    <property type="match status" value="1"/>
</dbReference>
<keyword evidence="8" id="KW-0067">ATP-binding</keyword>
<dbReference type="InterPro" id="IPR003439">
    <property type="entry name" value="ABC_transporter-like_ATP-bd"/>
</dbReference>
<dbReference type="EMBL" id="BAAAYU010000005">
    <property type="protein sequence ID" value="GAA3641164.1"/>
    <property type="molecule type" value="Genomic_DNA"/>
</dbReference>
<dbReference type="PANTHER" id="PTHR43297">
    <property type="entry name" value="OLIGOPEPTIDE TRANSPORT ATP-BINDING PROTEIN APPD"/>
    <property type="match status" value="1"/>
</dbReference>
<dbReference type="InterPro" id="IPR017871">
    <property type="entry name" value="ABC_transporter-like_CS"/>
</dbReference>
<dbReference type="PROSITE" id="PS50928">
    <property type="entry name" value="ABC_TM1"/>
    <property type="match status" value="1"/>
</dbReference>
<dbReference type="CDD" id="cd03257">
    <property type="entry name" value="ABC_NikE_OppD_transporters"/>
    <property type="match status" value="1"/>
</dbReference>
<dbReference type="PANTHER" id="PTHR43297:SF2">
    <property type="entry name" value="DIPEPTIDE TRANSPORT ATP-BINDING PROTEIN DPPD"/>
    <property type="match status" value="1"/>
</dbReference>
<evidence type="ECO:0000256" key="2">
    <source>
        <dbReference type="ARBA" id="ARBA00004202"/>
    </source>
</evidence>
<keyword evidence="6 11" id="KW-0812">Transmembrane</keyword>
<dbReference type="SMART" id="SM00382">
    <property type="entry name" value="AAA"/>
    <property type="match status" value="1"/>
</dbReference>
<evidence type="ECO:0000259" key="14">
    <source>
        <dbReference type="PROSITE" id="PS50928"/>
    </source>
</evidence>
<dbReference type="Gene3D" id="1.10.3720.10">
    <property type="entry name" value="MetI-like"/>
    <property type="match status" value="1"/>
</dbReference>
<sequence>MTIPDELTSPAVPATPRRIRSGLLLRILKNPLGAFSMSFLLLVVLAAIFGPWLAPYDPNFAQLSLAFQGPSPEHLLGTDSAGRDILSRLIIGARSTLLAAALAASVAVIIALPTGLSAGYFGGWFDAVASWATNILMSLPAIIVLLAASASLGKSVWISMTVFGIMMSAGLFRLTRTTVRAVRNELYVDAARVSGLSDLSIVGRHVLFAVRAPLVIQVALLCGVAISIQAGLEFLGLGEPNVPTWGAMLSEGFLNIYTAPMLAFWPGLIISLTVGSFIVLGSAIRDALEDSPTVSTRARKKALAAADSTLEHPSTAPAADDAERDQANPDALLDVSGLRISYTEPSGRQKTVVKDFTCHVNRGEVVGVVGESGSGKSQSAFAILGLLPGGASIDHGYVRFGQDFLVRPGGRLGSAGAVQALRGARIAYVPQEPMSNLDPNFTVGHQLVRPMVRVLGISRSEAKKRALELLDTVGIRDPKRTMSAYPFEISGGMAQRVLIAGAVSCKPDLLIADEPTTALDVTVQAEVLALLRRLRDELDMGVLLVTHNFGVVADICDRVVVMKAGEIVEQGDVRGVLTAPREAYTRQLLDSVLEGKPPMTMLLPPSPHSIQEGEGDE</sequence>
<comment type="similarity">
    <text evidence="11">Belongs to the binding-protein-dependent transport system permease family.</text>
</comment>
<feature type="transmembrane region" description="Helical" evidence="11">
    <location>
        <begin position="32"/>
        <end position="54"/>
    </location>
</feature>
<dbReference type="InterPro" id="IPR000515">
    <property type="entry name" value="MetI-like"/>
</dbReference>
<dbReference type="InterPro" id="IPR003593">
    <property type="entry name" value="AAA+_ATPase"/>
</dbReference>
<dbReference type="PROSITE" id="PS50893">
    <property type="entry name" value="ABC_TRANSPORTER_2"/>
    <property type="match status" value="1"/>
</dbReference>
<accession>A0ABP7AV12</accession>
<name>A0ABP7AV12_9MICO</name>
<dbReference type="Pfam" id="PF00005">
    <property type="entry name" value="ABC_tran"/>
    <property type="match status" value="1"/>
</dbReference>
<feature type="transmembrane region" description="Helical" evidence="11">
    <location>
        <begin position="97"/>
        <end position="121"/>
    </location>
</feature>
<feature type="region of interest" description="Disordered" evidence="12">
    <location>
        <begin position="304"/>
        <end position="326"/>
    </location>
</feature>
<reference evidence="16" key="1">
    <citation type="journal article" date="2019" name="Int. J. Syst. Evol. Microbiol.">
        <title>The Global Catalogue of Microorganisms (GCM) 10K type strain sequencing project: providing services to taxonomists for standard genome sequencing and annotation.</title>
        <authorList>
            <consortium name="The Broad Institute Genomics Platform"/>
            <consortium name="The Broad Institute Genome Sequencing Center for Infectious Disease"/>
            <person name="Wu L."/>
            <person name="Ma J."/>
        </authorList>
    </citation>
    <scope>NUCLEOTIDE SEQUENCE [LARGE SCALE GENOMIC DNA]</scope>
    <source>
        <strain evidence="16">JCM 16544</strain>
    </source>
</reference>
<feature type="domain" description="ABC transporter" evidence="13">
    <location>
        <begin position="338"/>
        <end position="589"/>
    </location>
</feature>
<protein>
    <submittedName>
        <fullName evidence="15">Dipeptide/oligopeptide/nickel ABC transporter permease/ATP-binding protein</fullName>
    </submittedName>
</protein>
<keyword evidence="9 11" id="KW-1133">Transmembrane helix</keyword>
<dbReference type="InterPro" id="IPR027417">
    <property type="entry name" value="P-loop_NTPase"/>
</dbReference>
<evidence type="ECO:0000256" key="6">
    <source>
        <dbReference type="ARBA" id="ARBA00022692"/>
    </source>
</evidence>
<dbReference type="InterPro" id="IPR035906">
    <property type="entry name" value="MetI-like_sf"/>
</dbReference>
<comment type="similarity">
    <text evidence="3">Belongs to the ABC transporter superfamily.</text>
</comment>
<evidence type="ECO:0000256" key="12">
    <source>
        <dbReference type="SAM" id="MobiDB-lite"/>
    </source>
</evidence>
<comment type="caution">
    <text evidence="15">The sequence shown here is derived from an EMBL/GenBank/DDBJ whole genome shotgun (WGS) entry which is preliminary data.</text>
</comment>